<evidence type="ECO:0000313" key="1">
    <source>
        <dbReference type="EMBL" id="PLW79095.1"/>
    </source>
</evidence>
<gene>
    <name evidence="1" type="ORF">C0081_02360</name>
</gene>
<proteinExistence type="predicted"/>
<reference evidence="1 2" key="1">
    <citation type="submission" date="2018-01" db="EMBL/GenBank/DDBJ databases">
        <title>The draft genome sequence of Cohaesibacter sp. H1304.</title>
        <authorList>
            <person name="Wang N.-N."/>
            <person name="Du Z.-J."/>
        </authorList>
    </citation>
    <scope>NUCLEOTIDE SEQUENCE [LARGE SCALE GENOMIC DNA]</scope>
    <source>
        <strain evidence="1 2">H1304</strain>
    </source>
</reference>
<keyword evidence="2" id="KW-1185">Reference proteome</keyword>
<comment type="caution">
    <text evidence="1">The sequence shown here is derived from an EMBL/GenBank/DDBJ whole genome shotgun (WGS) entry which is preliminary data.</text>
</comment>
<sequence>MFCIRAELERIMSPEPQLSHAPHLPSRRVPSPADTAVINGKRYRWPSRYSWKQLSSTADATTIRIILSRWFSGAEPPVFMQDSERAALAFLKRANA</sequence>
<dbReference type="AlphaFoldDB" id="A0A2N5XXC6"/>
<organism evidence="1 2">
    <name type="scientific">Cohaesibacter celericrescens</name>
    <dbReference type="NCBI Taxonomy" id="2067669"/>
    <lineage>
        <taxon>Bacteria</taxon>
        <taxon>Pseudomonadati</taxon>
        <taxon>Pseudomonadota</taxon>
        <taxon>Alphaproteobacteria</taxon>
        <taxon>Hyphomicrobiales</taxon>
        <taxon>Cohaesibacteraceae</taxon>
    </lineage>
</organism>
<evidence type="ECO:0000313" key="2">
    <source>
        <dbReference type="Proteomes" id="UP000234881"/>
    </source>
</evidence>
<protein>
    <submittedName>
        <fullName evidence="1">Uncharacterized protein</fullName>
    </submittedName>
</protein>
<dbReference type="Proteomes" id="UP000234881">
    <property type="component" value="Unassembled WGS sequence"/>
</dbReference>
<dbReference type="EMBL" id="PKUQ01000001">
    <property type="protein sequence ID" value="PLW79095.1"/>
    <property type="molecule type" value="Genomic_DNA"/>
</dbReference>
<name>A0A2N5XXC6_9HYPH</name>
<accession>A0A2N5XXC6</accession>